<dbReference type="Proteomes" id="UP000245207">
    <property type="component" value="Unassembled WGS sequence"/>
</dbReference>
<dbReference type="OrthoDB" id="153872at2759"/>
<keyword evidence="2" id="KW-1185">Reference proteome</keyword>
<gene>
    <name evidence="1" type="ORF">CTI12_AA100510</name>
</gene>
<dbReference type="STRING" id="35608.A0A2U1PWS7"/>
<sequence length="172" mass="19586">MTSAMSMILCGEQVISQDIDSLQNEDFMSNTLYEYKDIFSNEPSSPSQVLNSNGIILNENLQPPGKIIKSMSSDSLDVDGAHIKPSSMSFTEKELKKVHGMRRTLSEGYIKPQLTSDHTTETRMQKLTRYRDKKTKRNFGRKIKVINHMLKSFLNTCLSALNYCFVGSFHHI</sequence>
<comment type="caution">
    <text evidence="1">The sequence shown here is derived from an EMBL/GenBank/DDBJ whole genome shotgun (WGS) entry which is preliminary data.</text>
</comment>
<protein>
    <recommendedName>
        <fullName evidence="3">CCT domain-containing protein</fullName>
    </recommendedName>
</protein>
<name>A0A2U1PWS7_ARTAN</name>
<accession>A0A2U1PWS7</accession>
<reference evidence="1 2" key="1">
    <citation type="journal article" date="2018" name="Mol. Plant">
        <title>The genome of Artemisia annua provides insight into the evolution of Asteraceae family and artemisinin biosynthesis.</title>
        <authorList>
            <person name="Shen Q."/>
            <person name="Zhang L."/>
            <person name="Liao Z."/>
            <person name="Wang S."/>
            <person name="Yan T."/>
            <person name="Shi P."/>
            <person name="Liu M."/>
            <person name="Fu X."/>
            <person name="Pan Q."/>
            <person name="Wang Y."/>
            <person name="Lv Z."/>
            <person name="Lu X."/>
            <person name="Zhang F."/>
            <person name="Jiang W."/>
            <person name="Ma Y."/>
            <person name="Chen M."/>
            <person name="Hao X."/>
            <person name="Li L."/>
            <person name="Tang Y."/>
            <person name="Lv G."/>
            <person name="Zhou Y."/>
            <person name="Sun X."/>
            <person name="Brodelius P.E."/>
            <person name="Rose J.K.C."/>
            <person name="Tang K."/>
        </authorList>
    </citation>
    <scope>NUCLEOTIDE SEQUENCE [LARGE SCALE GENOMIC DNA]</scope>
    <source>
        <strain evidence="2">cv. Huhao1</strain>
        <tissue evidence="1">Leaf</tissue>
    </source>
</reference>
<evidence type="ECO:0000313" key="2">
    <source>
        <dbReference type="Proteomes" id="UP000245207"/>
    </source>
</evidence>
<dbReference type="AlphaFoldDB" id="A0A2U1PWS7"/>
<organism evidence="1 2">
    <name type="scientific">Artemisia annua</name>
    <name type="common">Sweet wormwood</name>
    <dbReference type="NCBI Taxonomy" id="35608"/>
    <lineage>
        <taxon>Eukaryota</taxon>
        <taxon>Viridiplantae</taxon>
        <taxon>Streptophyta</taxon>
        <taxon>Embryophyta</taxon>
        <taxon>Tracheophyta</taxon>
        <taxon>Spermatophyta</taxon>
        <taxon>Magnoliopsida</taxon>
        <taxon>eudicotyledons</taxon>
        <taxon>Gunneridae</taxon>
        <taxon>Pentapetalae</taxon>
        <taxon>asterids</taxon>
        <taxon>campanulids</taxon>
        <taxon>Asterales</taxon>
        <taxon>Asteraceae</taxon>
        <taxon>Asteroideae</taxon>
        <taxon>Anthemideae</taxon>
        <taxon>Artemisiinae</taxon>
        <taxon>Artemisia</taxon>
    </lineage>
</organism>
<evidence type="ECO:0000313" key="1">
    <source>
        <dbReference type="EMBL" id="PWA90195.1"/>
    </source>
</evidence>
<evidence type="ECO:0008006" key="3">
    <source>
        <dbReference type="Google" id="ProtNLM"/>
    </source>
</evidence>
<proteinExistence type="predicted"/>
<dbReference type="EMBL" id="PKPP01000648">
    <property type="protein sequence ID" value="PWA90195.1"/>
    <property type="molecule type" value="Genomic_DNA"/>
</dbReference>